<dbReference type="GO" id="GO:0008360">
    <property type="term" value="P:regulation of cell shape"/>
    <property type="evidence" value="ECO:0007669"/>
    <property type="project" value="UniProtKB-KW"/>
</dbReference>
<name>A0A931G4A4_9MICC</name>
<reference evidence="8 9" key="1">
    <citation type="submission" date="2020-11" db="EMBL/GenBank/DDBJ databases">
        <title>Arthrobacter antarcticus sp. nov., isolated from Antarctic Soil.</title>
        <authorList>
            <person name="Li J."/>
        </authorList>
    </citation>
    <scope>NUCLEOTIDE SEQUENCE [LARGE SCALE GENOMIC DNA]</scope>
    <source>
        <strain evidence="8 9">Z1-20</strain>
    </source>
</reference>
<comment type="caution">
    <text evidence="8">The sequence shown here is derived from an EMBL/GenBank/DDBJ whole genome shotgun (WGS) entry which is preliminary data.</text>
</comment>
<keyword evidence="5" id="KW-0012">Acyltransferase</keyword>
<dbReference type="EMBL" id="JADNYM010000002">
    <property type="protein sequence ID" value="MBG0738175.1"/>
    <property type="molecule type" value="Genomic_DNA"/>
</dbReference>
<dbReference type="InterPro" id="IPR050644">
    <property type="entry name" value="PG_Glycine_Bridge_Synth"/>
</dbReference>
<dbReference type="AlphaFoldDB" id="A0A931G4A4"/>
<dbReference type="PANTHER" id="PTHR36174">
    <property type="entry name" value="LIPID II:GLYCINE GLYCYLTRANSFERASE"/>
    <property type="match status" value="1"/>
</dbReference>
<dbReference type="RefSeq" id="WP_196395116.1">
    <property type="nucleotide sequence ID" value="NZ_JADNYM010000002.1"/>
</dbReference>
<evidence type="ECO:0000256" key="4">
    <source>
        <dbReference type="ARBA" id="ARBA00022984"/>
    </source>
</evidence>
<dbReference type="GO" id="GO:0071555">
    <property type="term" value="P:cell wall organization"/>
    <property type="evidence" value="ECO:0007669"/>
    <property type="project" value="UniProtKB-KW"/>
</dbReference>
<dbReference type="Proteomes" id="UP000655366">
    <property type="component" value="Unassembled WGS sequence"/>
</dbReference>
<keyword evidence="2" id="KW-0808">Transferase</keyword>
<sequence>MRLRDATTEEFAGWDALVLTNPDRGELLQSTFFAEQKRANGWVPRYMVYDGGPDRIYALYLVKKVPLIGELWYSPKGPGVSTADALAAVVSANEAYAQEHPGIFLFKLEPELSAGAALPPSLLPVHAVQPNMHTVIIDLAPEEETVFASFRQRGRRSVRKAEKNAVTVREVPVEPATTALMYALYKETSERAGFYLRAADYYQNFWREAAARGYGSLHFAYLDDEVIAGIFVTHFGTKALYKDGASSRSHDNTGAAHLLQWETMKALKDRGVLSYDLHTTPPADQLDDKDHPSYGLGQFKTSFSNEITSYVGTLDQVIKKRAYGLWTKLGERAAQSLSHRLLKRIYY</sequence>
<dbReference type="InterPro" id="IPR003447">
    <property type="entry name" value="FEMABX"/>
</dbReference>
<evidence type="ECO:0000256" key="6">
    <source>
        <dbReference type="ARBA" id="ARBA00023316"/>
    </source>
</evidence>
<evidence type="ECO:0000313" key="8">
    <source>
        <dbReference type="EMBL" id="MBG0738175.1"/>
    </source>
</evidence>
<dbReference type="PROSITE" id="PS51191">
    <property type="entry name" value="FEMABX"/>
    <property type="match status" value="1"/>
</dbReference>
<dbReference type="GO" id="GO:0016755">
    <property type="term" value="F:aminoacyltransferase activity"/>
    <property type="evidence" value="ECO:0007669"/>
    <property type="project" value="InterPro"/>
</dbReference>
<evidence type="ECO:0000313" key="9">
    <source>
        <dbReference type="Proteomes" id="UP000655366"/>
    </source>
</evidence>
<organism evidence="8 9">
    <name type="scientific">Arthrobacter terrae</name>
    <dbReference type="NCBI Taxonomy" id="2935737"/>
    <lineage>
        <taxon>Bacteria</taxon>
        <taxon>Bacillati</taxon>
        <taxon>Actinomycetota</taxon>
        <taxon>Actinomycetes</taxon>
        <taxon>Micrococcales</taxon>
        <taxon>Micrococcaceae</taxon>
        <taxon>Arthrobacter</taxon>
    </lineage>
</organism>
<dbReference type="GO" id="GO:0009252">
    <property type="term" value="P:peptidoglycan biosynthetic process"/>
    <property type="evidence" value="ECO:0007669"/>
    <property type="project" value="UniProtKB-KW"/>
</dbReference>
<feature type="domain" description="BioF2-like acetyltransferase" evidence="7">
    <location>
        <begin position="149"/>
        <end position="278"/>
    </location>
</feature>
<keyword evidence="3" id="KW-0133">Cell shape</keyword>
<evidence type="ECO:0000256" key="2">
    <source>
        <dbReference type="ARBA" id="ARBA00022679"/>
    </source>
</evidence>
<evidence type="ECO:0000259" key="7">
    <source>
        <dbReference type="Pfam" id="PF13480"/>
    </source>
</evidence>
<evidence type="ECO:0000256" key="3">
    <source>
        <dbReference type="ARBA" id="ARBA00022960"/>
    </source>
</evidence>
<dbReference type="InterPro" id="IPR038740">
    <property type="entry name" value="BioF2-like_GNAT_dom"/>
</dbReference>
<keyword evidence="4" id="KW-0573">Peptidoglycan synthesis</keyword>
<dbReference type="Pfam" id="PF13480">
    <property type="entry name" value="Acetyltransf_6"/>
    <property type="match status" value="1"/>
</dbReference>
<comment type="similarity">
    <text evidence="1">Belongs to the FemABX family.</text>
</comment>
<gene>
    <name evidence="8" type="ORF">IV500_01825</name>
</gene>
<evidence type="ECO:0000256" key="1">
    <source>
        <dbReference type="ARBA" id="ARBA00009943"/>
    </source>
</evidence>
<dbReference type="InterPro" id="IPR016181">
    <property type="entry name" value="Acyl_CoA_acyltransferase"/>
</dbReference>
<dbReference type="Gene3D" id="3.40.630.30">
    <property type="match status" value="2"/>
</dbReference>
<dbReference type="SUPFAM" id="SSF55729">
    <property type="entry name" value="Acyl-CoA N-acyltransferases (Nat)"/>
    <property type="match status" value="2"/>
</dbReference>
<evidence type="ECO:0000256" key="5">
    <source>
        <dbReference type="ARBA" id="ARBA00023315"/>
    </source>
</evidence>
<dbReference type="PANTHER" id="PTHR36174:SF1">
    <property type="entry name" value="LIPID II:GLYCINE GLYCYLTRANSFERASE"/>
    <property type="match status" value="1"/>
</dbReference>
<accession>A0A931G4A4</accession>
<keyword evidence="6" id="KW-0961">Cell wall biogenesis/degradation</keyword>
<proteinExistence type="inferred from homology"/>
<keyword evidence="9" id="KW-1185">Reference proteome</keyword>
<protein>
    <submittedName>
        <fullName evidence="8">Peptidoglycan bridge formation glycyltransferase FemA/FemB family protein</fullName>
    </submittedName>
</protein>